<comment type="catalytic activity">
    <reaction evidence="6">
        <text>Couples ATP hydrolysis with the unwinding of duplex DNA by translocating in the 3'-5' direction.</text>
        <dbReference type="EC" id="5.6.2.4"/>
    </reaction>
</comment>
<protein>
    <recommendedName>
        <fullName evidence="7">DNA 3'-5' helicase</fullName>
        <ecNumber evidence="7">5.6.2.4</ecNumber>
    </recommendedName>
</protein>
<reference evidence="11 12" key="1">
    <citation type="submission" date="2013-03" db="EMBL/GenBank/DDBJ databases">
        <title>The Genome Sequence of Enterococcus columbae ATCC_51263 (PacBio/Illumina hybrid assembly).</title>
        <authorList>
            <consortium name="The Broad Institute Genomics Platform"/>
            <consortium name="The Broad Institute Genome Sequencing Center for Infectious Disease"/>
            <person name="Earl A."/>
            <person name="Russ C."/>
            <person name="Gilmore M."/>
            <person name="Surin D."/>
            <person name="Walker B."/>
            <person name="Young S."/>
            <person name="Zeng Q."/>
            <person name="Gargeya S."/>
            <person name="Fitzgerald M."/>
            <person name="Haas B."/>
            <person name="Abouelleil A."/>
            <person name="Allen A.W."/>
            <person name="Alvarado L."/>
            <person name="Arachchi H.M."/>
            <person name="Berlin A.M."/>
            <person name="Chapman S.B."/>
            <person name="Gainer-Dewar J."/>
            <person name="Goldberg J."/>
            <person name="Griggs A."/>
            <person name="Gujja S."/>
            <person name="Hansen M."/>
            <person name="Howarth C."/>
            <person name="Imamovic A."/>
            <person name="Ireland A."/>
            <person name="Larimer J."/>
            <person name="McCowan C."/>
            <person name="Murphy C."/>
            <person name="Pearson M."/>
            <person name="Poon T.W."/>
            <person name="Priest M."/>
            <person name="Roberts A."/>
            <person name="Saif S."/>
            <person name="Shea T."/>
            <person name="Sisk P."/>
            <person name="Sykes S."/>
            <person name="Wortman J."/>
            <person name="Nusbaum C."/>
            <person name="Birren B."/>
        </authorList>
    </citation>
    <scope>NUCLEOTIDE SEQUENCE [LARGE SCALE GENOMIC DNA]</scope>
    <source>
        <strain evidence="11 12">ATCC 51263</strain>
    </source>
</reference>
<comment type="catalytic activity">
    <reaction evidence="8">
        <text>ATP + H2O = ADP + phosphate + H(+)</text>
        <dbReference type="Rhea" id="RHEA:13065"/>
        <dbReference type="ChEBI" id="CHEBI:15377"/>
        <dbReference type="ChEBI" id="CHEBI:15378"/>
        <dbReference type="ChEBI" id="CHEBI:30616"/>
        <dbReference type="ChEBI" id="CHEBI:43474"/>
        <dbReference type="ChEBI" id="CHEBI:456216"/>
        <dbReference type="EC" id="5.6.2.4"/>
    </reaction>
</comment>
<comment type="caution">
    <text evidence="11">The sequence shown here is derived from an EMBL/GenBank/DDBJ whole genome shotgun (WGS) entry which is preliminary data.</text>
</comment>
<evidence type="ECO:0000256" key="9">
    <source>
        <dbReference type="PROSITE-ProRule" id="PRU00560"/>
    </source>
</evidence>
<dbReference type="PROSITE" id="PS51198">
    <property type="entry name" value="UVRD_HELICASE_ATP_BIND"/>
    <property type="match status" value="1"/>
</dbReference>
<dbReference type="GO" id="GO:0043138">
    <property type="term" value="F:3'-5' DNA helicase activity"/>
    <property type="evidence" value="ECO:0007669"/>
    <property type="project" value="UniProtKB-EC"/>
</dbReference>
<keyword evidence="4 9" id="KW-0067">ATP-binding</keyword>
<dbReference type="RefSeq" id="WP_016183435.1">
    <property type="nucleotide sequence ID" value="NZ_JXKI01000026.1"/>
</dbReference>
<evidence type="ECO:0000256" key="7">
    <source>
        <dbReference type="ARBA" id="ARBA00034808"/>
    </source>
</evidence>
<sequence>MNINQKSNQNYSLETIENCIDTGKSFCFKAGAGAGKTTTMQRAIEYILSKKGNLLKSRNQRILCITYTNIAKDEIKNRLGKNSSVKIATIHSFIWEFIQQQQYLLKKQHILKLEERIQQEKNFIFSLVTDDKEFEQLKSFIKNSSDEGFLDKYNRHYLENANDFRKIMGRFAWTKRYLTNVKTFKKLINSLNKLISYEKALQYDIIHDKNIVIRYVSNKNIDNLVKFQISHQTLLEYASKIIREFPILQKIIYDKYPYIFIDEYQDASDYVIDLFFSFFDNTQAIDKEKNFLLGFFGDSSQKIYSTQINADFNIAQLENIQSLYNYRSGKNIVNVINKIRNDNLIQNSQLDELDAGRVRFYYCERFDLNNFLNCTYIKNDTEENTAVLITKNEYIAKYNDFNALYNFFKNINRFKGRFWNKINEQLFNKDLTRIDPFFRNIHNFIDFINTITRPNVFLRDVLKYYEGYSRKMNLVDFFEMYQCFQDIVIENKSFKEVIKEVIVKINCKLKGKIIIANIFSLFDDKNNIVGFTEEDIFLEINSSFRRYINNDEELEEDEATEEFFELPFAEFMNWYNYIHDVHKDEVFQYYTLHGSKGLEFDNVIVVLNDHFARKSNYFKYFFENYRNSRNNDDKVFEEIRNLLYVSCSRARKNLTVIYETNSIENIRGNIEEIFGKENVSVL</sequence>
<dbReference type="OrthoDB" id="9765670at2"/>
<dbReference type="AlphaFoldDB" id="S0K783"/>
<dbReference type="InterPro" id="IPR027417">
    <property type="entry name" value="P-loop_NTPase"/>
</dbReference>
<proteinExistence type="predicted"/>
<evidence type="ECO:0000313" key="12">
    <source>
        <dbReference type="Proteomes" id="UP000014113"/>
    </source>
</evidence>
<organism evidence="11 12">
    <name type="scientific">Enterococcus columbae DSM 7374 = ATCC 51263</name>
    <dbReference type="NCBI Taxonomy" id="1121865"/>
    <lineage>
        <taxon>Bacteria</taxon>
        <taxon>Bacillati</taxon>
        <taxon>Bacillota</taxon>
        <taxon>Bacilli</taxon>
        <taxon>Lactobacillales</taxon>
        <taxon>Enterococcaceae</taxon>
        <taxon>Enterococcus</taxon>
    </lineage>
</organism>
<evidence type="ECO:0000256" key="8">
    <source>
        <dbReference type="ARBA" id="ARBA00048988"/>
    </source>
</evidence>
<keyword evidence="5" id="KW-0413">Isomerase</keyword>
<dbReference type="InterPro" id="IPR014017">
    <property type="entry name" value="DNA_helicase_UvrD-like_C"/>
</dbReference>
<keyword evidence="12" id="KW-1185">Reference proteome</keyword>
<evidence type="ECO:0000313" key="11">
    <source>
        <dbReference type="EMBL" id="EOW80208.1"/>
    </source>
</evidence>
<dbReference type="PATRIC" id="fig|1121865.3.peg.1260"/>
<keyword evidence="3 9" id="KW-0347">Helicase</keyword>
<dbReference type="STRING" id="1121865.OMW_01294"/>
<keyword evidence="2 9" id="KW-0378">Hydrolase</keyword>
<dbReference type="Gene3D" id="3.40.50.300">
    <property type="entry name" value="P-loop containing nucleotide triphosphate hydrolases"/>
    <property type="match status" value="3"/>
</dbReference>
<gene>
    <name evidence="11" type="ORF">I568_01908</name>
</gene>
<dbReference type="InterPro" id="IPR000212">
    <property type="entry name" value="DNA_helicase_UvrD/REP"/>
</dbReference>
<evidence type="ECO:0000259" key="10">
    <source>
        <dbReference type="PROSITE" id="PS51198"/>
    </source>
</evidence>
<dbReference type="GO" id="GO:0003677">
    <property type="term" value="F:DNA binding"/>
    <property type="evidence" value="ECO:0007669"/>
    <property type="project" value="InterPro"/>
</dbReference>
<dbReference type="InterPro" id="IPR014016">
    <property type="entry name" value="UvrD-like_ATP-bd"/>
</dbReference>
<dbReference type="EC" id="5.6.2.4" evidence="7"/>
<dbReference type="eggNOG" id="COG0210">
    <property type="taxonomic scope" value="Bacteria"/>
</dbReference>
<evidence type="ECO:0000256" key="6">
    <source>
        <dbReference type="ARBA" id="ARBA00034617"/>
    </source>
</evidence>
<evidence type="ECO:0000256" key="1">
    <source>
        <dbReference type="ARBA" id="ARBA00022741"/>
    </source>
</evidence>
<evidence type="ECO:0000256" key="4">
    <source>
        <dbReference type="ARBA" id="ARBA00022840"/>
    </source>
</evidence>
<dbReference type="GO" id="GO:0016887">
    <property type="term" value="F:ATP hydrolysis activity"/>
    <property type="evidence" value="ECO:0007669"/>
    <property type="project" value="RHEA"/>
</dbReference>
<feature type="domain" description="UvrD-like helicase ATP-binding" evidence="10">
    <location>
        <begin position="9"/>
        <end position="342"/>
    </location>
</feature>
<dbReference type="Pfam" id="PF13361">
    <property type="entry name" value="UvrD_C"/>
    <property type="match status" value="1"/>
</dbReference>
<keyword evidence="1 9" id="KW-0547">Nucleotide-binding</keyword>
<accession>S0K783</accession>
<dbReference type="SUPFAM" id="SSF52540">
    <property type="entry name" value="P-loop containing nucleoside triphosphate hydrolases"/>
    <property type="match status" value="1"/>
</dbReference>
<dbReference type="Pfam" id="PF00580">
    <property type="entry name" value="UvrD-helicase"/>
    <property type="match status" value="1"/>
</dbReference>
<dbReference type="GO" id="GO:0005524">
    <property type="term" value="F:ATP binding"/>
    <property type="evidence" value="ECO:0007669"/>
    <property type="project" value="UniProtKB-UniRule"/>
</dbReference>
<evidence type="ECO:0000256" key="5">
    <source>
        <dbReference type="ARBA" id="ARBA00023235"/>
    </source>
</evidence>
<dbReference type="GO" id="GO:0000725">
    <property type="term" value="P:recombinational repair"/>
    <property type="evidence" value="ECO:0007669"/>
    <property type="project" value="TreeGrafter"/>
</dbReference>
<feature type="binding site" evidence="9">
    <location>
        <begin position="30"/>
        <end position="37"/>
    </location>
    <ligand>
        <name>ATP</name>
        <dbReference type="ChEBI" id="CHEBI:30616"/>
    </ligand>
</feature>
<name>S0K783_9ENTE</name>
<dbReference type="PANTHER" id="PTHR11070">
    <property type="entry name" value="UVRD / RECB / PCRA DNA HELICASE FAMILY MEMBER"/>
    <property type="match status" value="1"/>
</dbReference>
<evidence type="ECO:0000256" key="3">
    <source>
        <dbReference type="ARBA" id="ARBA00022806"/>
    </source>
</evidence>
<evidence type="ECO:0000256" key="2">
    <source>
        <dbReference type="ARBA" id="ARBA00022801"/>
    </source>
</evidence>
<dbReference type="PANTHER" id="PTHR11070:SF2">
    <property type="entry name" value="ATP-DEPENDENT DNA HELICASE SRS2"/>
    <property type="match status" value="1"/>
</dbReference>
<dbReference type="Proteomes" id="UP000014113">
    <property type="component" value="Unassembled WGS sequence"/>
</dbReference>
<dbReference type="EMBL" id="ASWJ01000009">
    <property type="protein sequence ID" value="EOW80208.1"/>
    <property type="molecule type" value="Genomic_DNA"/>
</dbReference>